<dbReference type="InterPro" id="IPR042259">
    <property type="entry name" value="Raco-like_middle_sf"/>
</dbReference>
<dbReference type="InterPro" id="IPR040506">
    <property type="entry name" value="RACo_linker"/>
</dbReference>
<evidence type="ECO:0000313" key="2">
    <source>
        <dbReference type="EMBL" id="HGI43265.1"/>
    </source>
</evidence>
<dbReference type="InterPro" id="IPR043129">
    <property type="entry name" value="ATPase_NBD"/>
</dbReference>
<dbReference type="InterPro" id="IPR041414">
    <property type="entry name" value="Raco-like_middle"/>
</dbReference>
<dbReference type="Pfam" id="PF14574">
    <property type="entry name" value="RACo_C_ter"/>
    <property type="match status" value="1"/>
</dbReference>
<dbReference type="InterPro" id="IPR012675">
    <property type="entry name" value="Beta-grasp_dom_sf"/>
</dbReference>
<dbReference type="Pfam" id="PF17650">
    <property type="entry name" value="RACo_linker"/>
    <property type="match status" value="1"/>
</dbReference>
<dbReference type="InterPro" id="IPR036010">
    <property type="entry name" value="2Fe-2S_ferredoxin-like_sf"/>
</dbReference>
<dbReference type="InterPro" id="IPR052911">
    <property type="entry name" value="Corrinoid_activation_enz"/>
</dbReference>
<dbReference type="Gene3D" id="3.10.20.30">
    <property type="match status" value="1"/>
</dbReference>
<dbReference type="PROSITE" id="PS51085">
    <property type="entry name" value="2FE2S_FER_2"/>
    <property type="match status" value="1"/>
</dbReference>
<dbReference type="SUPFAM" id="SSF54292">
    <property type="entry name" value="2Fe-2S ferredoxin-like"/>
    <property type="match status" value="1"/>
</dbReference>
<feature type="domain" description="2Fe-2S ferredoxin-type" evidence="1">
    <location>
        <begin position="10"/>
        <end position="103"/>
    </location>
</feature>
<dbReference type="Pfam" id="PF00111">
    <property type="entry name" value="Fer2"/>
    <property type="match status" value="1"/>
</dbReference>
<dbReference type="InterPro" id="IPR027980">
    <property type="entry name" value="RACo_C"/>
</dbReference>
<dbReference type="PANTHER" id="PTHR42895">
    <property type="entry name" value="IRON-SULFUR CLUSTER-BINDING PROTEIN-RELATED"/>
    <property type="match status" value="1"/>
</dbReference>
<dbReference type="PANTHER" id="PTHR42895:SF2">
    <property type="entry name" value="IRON-SULFUR CLUSTER PROTEIN"/>
    <property type="match status" value="1"/>
</dbReference>
<comment type="caution">
    <text evidence="2">The sequence shown here is derived from an EMBL/GenBank/DDBJ whole genome shotgun (WGS) entry which is preliminary data.</text>
</comment>
<accession>A0A7C4FCB7</accession>
<dbReference type="AlphaFoldDB" id="A0A7C4FCB7"/>
<evidence type="ECO:0000259" key="1">
    <source>
        <dbReference type="PROSITE" id="PS51085"/>
    </source>
</evidence>
<reference evidence="2" key="1">
    <citation type="journal article" date="2020" name="mSystems">
        <title>Genome- and Community-Level Interaction Insights into Carbon Utilization and Element Cycling Functions of Hydrothermarchaeota in Hydrothermal Sediment.</title>
        <authorList>
            <person name="Zhou Z."/>
            <person name="Liu Y."/>
            <person name="Xu W."/>
            <person name="Pan J."/>
            <person name="Luo Z.H."/>
            <person name="Li M."/>
        </authorList>
    </citation>
    <scope>NUCLEOTIDE SEQUENCE [LARGE SCALE GENOMIC DNA]</scope>
    <source>
        <strain evidence="2">SpSt-735</strain>
    </source>
</reference>
<protein>
    <submittedName>
        <fullName evidence="2">DUF4445 domain-containing protein</fullName>
    </submittedName>
</protein>
<gene>
    <name evidence="2" type="ORF">ENV17_02610</name>
</gene>
<organism evidence="2">
    <name type="scientific">Thermofilum pendens</name>
    <dbReference type="NCBI Taxonomy" id="2269"/>
    <lineage>
        <taxon>Archaea</taxon>
        <taxon>Thermoproteota</taxon>
        <taxon>Thermoprotei</taxon>
        <taxon>Thermofilales</taxon>
        <taxon>Thermofilaceae</taxon>
        <taxon>Thermofilum</taxon>
    </lineage>
</organism>
<dbReference type="EMBL" id="DTFI01000072">
    <property type="protein sequence ID" value="HGI43265.1"/>
    <property type="molecule type" value="Genomic_DNA"/>
</dbReference>
<dbReference type="Gene3D" id="3.10.20.880">
    <property type="match status" value="1"/>
</dbReference>
<dbReference type="Gene3D" id="3.30.420.480">
    <property type="entry name" value="Domain of unknown function (DUF4445)"/>
    <property type="match status" value="1"/>
</dbReference>
<dbReference type="GO" id="GO:0051536">
    <property type="term" value="F:iron-sulfur cluster binding"/>
    <property type="evidence" value="ECO:0007669"/>
    <property type="project" value="InterPro"/>
</dbReference>
<proteinExistence type="predicted"/>
<name>A0A7C4FCB7_THEPE</name>
<dbReference type="CDD" id="cd00207">
    <property type="entry name" value="fer2"/>
    <property type="match status" value="1"/>
</dbReference>
<dbReference type="InterPro" id="IPR001041">
    <property type="entry name" value="2Fe-2S_ferredoxin-type"/>
</dbReference>
<dbReference type="Pfam" id="PF17651">
    <property type="entry name" value="Raco_middle"/>
    <property type="match status" value="1"/>
</dbReference>
<sequence length="611" mass="65072">MAAKHPGVAHTLAVEPYGLRVAARHGETILSAFRRSGIPVRSECGGRGLCGKCQVVLQEGAAVTPPTGQEERLLGGELLARGYRLACQAAILGDLRVYVPPESRSVLLQVASRGLARAVRLRPLASRVRVELQPPSLRDVLADWERLKWSVEARTGRPVRLDPELLPHLPVRLRALGWRVDAVLWRGELVVDAAEPREGEGYGLAVDIGTSKIVVHLVDLRTGETVAEAKAENPQVFVGEDIIARMTYALREREGLAELKRLVVDAVNNLAAAAISSGGVSASDVLAAVLVGNTVMHHIALGIDVRGLAASPFVPAVRGTVDVPASFVGLRYGRRALFPPVVAGYVGSDAVADLVATGMHEEHEPAMLLDIGTNTEVILNTGEELLACSAPSGPVFEGGHLRFGMKAAVGAVDRVEIDGGEIRYSVIGGTRPLGLCGSAYIDFAAEALRAGLLDSRGFFRRDSGDARLRRGEAGYEYVVVPADESASGHDITVSEKDLSELRLAKAAVYAASMVLLEEAGLGPEDLRRVYIAGSFGYGLSVENAIRIGLLPPVNPSAVLQVGNTAVEGARLILVSEDTLEEAERIAASTGYVELTAAESFPRYFRRGLRFP</sequence>
<dbReference type="SUPFAM" id="SSF53067">
    <property type="entry name" value="Actin-like ATPase domain"/>
    <property type="match status" value="1"/>
</dbReference>